<name>A0A0P6YRN0_9CHLR</name>
<gene>
    <name evidence="1" type="ORF">SE18_13305</name>
</gene>
<accession>A0A0P6YRN0</accession>
<organism evidence="1 2">
    <name type="scientific">Herpetosiphon geysericola</name>
    <dbReference type="NCBI Taxonomy" id="70996"/>
    <lineage>
        <taxon>Bacteria</taxon>
        <taxon>Bacillati</taxon>
        <taxon>Chloroflexota</taxon>
        <taxon>Chloroflexia</taxon>
        <taxon>Herpetosiphonales</taxon>
        <taxon>Herpetosiphonaceae</taxon>
        <taxon>Herpetosiphon</taxon>
    </lineage>
</organism>
<dbReference type="STRING" id="70996.SE18_13305"/>
<proteinExistence type="predicted"/>
<evidence type="ECO:0000313" key="2">
    <source>
        <dbReference type="Proteomes" id="UP000050277"/>
    </source>
</evidence>
<comment type="caution">
    <text evidence="1">The sequence shown here is derived from an EMBL/GenBank/DDBJ whole genome shotgun (WGS) entry which is preliminary data.</text>
</comment>
<reference evidence="1 2" key="1">
    <citation type="submission" date="2015-07" db="EMBL/GenBank/DDBJ databases">
        <title>Whole genome sequence of Herpetosiphon geysericola DSM 7119.</title>
        <authorList>
            <person name="Hemp J."/>
            <person name="Ward L.M."/>
            <person name="Pace L.A."/>
            <person name="Fischer W.W."/>
        </authorList>
    </citation>
    <scope>NUCLEOTIDE SEQUENCE [LARGE SCALE GENOMIC DNA]</scope>
    <source>
        <strain evidence="1 2">DSM 7119</strain>
    </source>
</reference>
<dbReference type="RefSeq" id="WP_054534949.1">
    <property type="nucleotide sequence ID" value="NZ_LGKP01000022.1"/>
</dbReference>
<dbReference type="AlphaFoldDB" id="A0A0P6YRN0"/>
<protein>
    <submittedName>
        <fullName evidence="1">Uncharacterized protein</fullName>
    </submittedName>
</protein>
<sequence>MSIDGPVLEISPNPAQRLIELLQAHQIVAIEWSIYNNNDEADEGFCNYHFADGSSAPFHQGLANHELERLVWDVVNEDWSNEFPDQQPYGVYRLDVQTAQISYLGMLWSSYEYEDLRAFAEYEPSAIPHPVIQHPVNQDLYVMYLPAELRQAVDLAHWNGTKRSY</sequence>
<dbReference type="Proteomes" id="UP000050277">
    <property type="component" value="Unassembled WGS sequence"/>
</dbReference>
<keyword evidence="2" id="KW-1185">Reference proteome</keyword>
<dbReference type="EMBL" id="LGKP01000022">
    <property type="protein sequence ID" value="KPL85891.1"/>
    <property type="molecule type" value="Genomic_DNA"/>
</dbReference>
<evidence type="ECO:0000313" key="1">
    <source>
        <dbReference type="EMBL" id="KPL85891.1"/>
    </source>
</evidence>